<reference evidence="2 3" key="1">
    <citation type="submission" date="2020-10" db="EMBL/GenBank/DDBJ databases">
        <title>Phylogeny of dyella-like bacteria.</title>
        <authorList>
            <person name="Fu J."/>
        </authorList>
    </citation>
    <scope>NUCLEOTIDE SEQUENCE [LARGE SCALE GENOMIC DNA]</scope>
    <source>
        <strain evidence="2 3">DHOB09</strain>
    </source>
</reference>
<feature type="domain" description="SnoaL-like" evidence="1">
    <location>
        <begin position="16"/>
        <end position="114"/>
    </location>
</feature>
<dbReference type="InterPro" id="IPR037401">
    <property type="entry name" value="SnoaL-like"/>
</dbReference>
<dbReference type="Pfam" id="PF12680">
    <property type="entry name" value="SnoaL_2"/>
    <property type="match status" value="1"/>
</dbReference>
<sequence length="132" mass="14899">MAAEVLAPDSTAFPAQQQLEAYNARDIDAFMACWAEDCEYYEFPSRLLARGAAQIRERHVMRFQEPNLFGKLLHRSVVGNIVVDHEEVTRTFPEGPGSIDVLAIYEIVDGKIAKAWFKMGVPRLSNRREAAT</sequence>
<dbReference type="InterPro" id="IPR032710">
    <property type="entry name" value="NTF2-like_dom_sf"/>
</dbReference>
<evidence type="ECO:0000313" key="2">
    <source>
        <dbReference type="EMBL" id="QRN52188.1"/>
    </source>
</evidence>
<keyword evidence="3" id="KW-1185">Reference proteome</keyword>
<dbReference type="RefSeq" id="WP_188800901.1">
    <property type="nucleotide sequence ID" value="NZ_BMIZ01000003.1"/>
</dbReference>
<organism evidence="2 3">
    <name type="scientific">Dyella caseinilytica</name>
    <dbReference type="NCBI Taxonomy" id="1849581"/>
    <lineage>
        <taxon>Bacteria</taxon>
        <taxon>Pseudomonadati</taxon>
        <taxon>Pseudomonadota</taxon>
        <taxon>Gammaproteobacteria</taxon>
        <taxon>Lysobacterales</taxon>
        <taxon>Rhodanobacteraceae</taxon>
        <taxon>Dyella</taxon>
    </lineage>
</organism>
<dbReference type="InterPro" id="IPR008317">
    <property type="entry name" value="UCP030561"/>
</dbReference>
<name>A0ABX7GQB6_9GAMM</name>
<accession>A0ABX7GQB6</accession>
<dbReference type="EMBL" id="CP064030">
    <property type="protein sequence ID" value="QRN52188.1"/>
    <property type="molecule type" value="Genomic_DNA"/>
</dbReference>
<evidence type="ECO:0000259" key="1">
    <source>
        <dbReference type="Pfam" id="PF12680"/>
    </source>
</evidence>
<dbReference type="Gene3D" id="3.10.450.50">
    <property type="match status" value="1"/>
</dbReference>
<proteinExistence type="predicted"/>
<dbReference type="SUPFAM" id="SSF54427">
    <property type="entry name" value="NTF2-like"/>
    <property type="match status" value="1"/>
</dbReference>
<dbReference type="PIRSF" id="PIRSF030561">
    <property type="entry name" value="UCP030561"/>
    <property type="match status" value="1"/>
</dbReference>
<evidence type="ECO:0000313" key="3">
    <source>
        <dbReference type="Proteomes" id="UP000663181"/>
    </source>
</evidence>
<protein>
    <submittedName>
        <fullName evidence="2">Nuclear transport factor 2 family protein</fullName>
    </submittedName>
</protein>
<gene>
    <name evidence="2" type="ORF">ISN74_11835</name>
</gene>
<dbReference type="Proteomes" id="UP000663181">
    <property type="component" value="Chromosome"/>
</dbReference>